<reference evidence="1 2" key="1">
    <citation type="submission" date="2019-08" db="EMBL/GenBank/DDBJ databases">
        <title>Whole genome sequencing of chitin degrading bacteria Chitinophaga pinensis YS16.</title>
        <authorList>
            <person name="Singh R.P."/>
            <person name="Manchanda G."/>
            <person name="Maurya I.K."/>
            <person name="Joshi N.K."/>
            <person name="Srivastava A.K."/>
        </authorList>
    </citation>
    <scope>NUCLEOTIDE SEQUENCE [LARGE SCALE GENOMIC DNA]</scope>
    <source>
        <strain evidence="1 2">YS-16</strain>
    </source>
</reference>
<dbReference type="CDD" id="cd08026">
    <property type="entry name" value="DUF326"/>
    <property type="match status" value="1"/>
</dbReference>
<dbReference type="RefSeq" id="WP_146306758.1">
    <property type="nucleotide sequence ID" value="NZ_VOHS01000024.1"/>
</dbReference>
<evidence type="ECO:0000313" key="2">
    <source>
        <dbReference type="Proteomes" id="UP000318815"/>
    </source>
</evidence>
<dbReference type="InterPro" id="IPR005560">
    <property type="entry name" value="Csp_YhjQ"/>
</dbReference>
<dbReference type="InterPro" id="IPR044543">
    <property type="entry name" value="YHJQ-like"/>
</dbReference>
<sequence length="119" mass="12936">MYDKRGIQKCAEACLASSLECDYAIAAFLKSENADKLKDCIIHLLECAAIARATVAVMSIGGQFSEKQCRLCIDVCYSCAQVCEAHMQWAQANAGACADSCRRCAQICEDVISHMVTDN</sequence>
<name>A0A5C6LN44_9BACT</name>
<organism evidence="1 2">
    <name type="scientific">Chitinophaga pinensis</name>
    <dbReference type="NCBI Taxonomy" id="79329"/>
    <lineage>
        <taxon>Bacteria</taxon>
        <taxon>Pseudomonadati</taxon>
        <taxon>Bacteroidota</taxon>
        <taxon>Chitinophagia</taxon>
        <taxon>Chitinophagales</taxon>
        <taxon>Chitinophagaceae</taxon>
        <taxon>Chitinophaga</taxon>
    </lineage>
</organism>
<evidence type="ECO:0000313" key="1">
    <source>
        <dbReference type="EMBL" id="TWV98730.1"/>
    </source>
</evidence>
<dbReference type="Pfam" id="PF03860">
    <property type="entry name" value="Csp"/>
    <property type="match status" value="1"/>
</dbReference>
<dbReference type="EMBL" id="VOHS01000024">
    <property type="protein sequence ID" value="TWV98730.1"/>
    <property type="molecule type" value="Genomic_DNA"/>
</dbReference>
<dbReference type="OrthoDB" id="5396211at2"/>
<gene>
    <name evidence="1" type="ORF">FEF09_20070</name>
</gene>
<dbReference type="PANTHER" id="PTHR37310:SF1">
    <property type="entry name" value="CYTOPLASMIC PROTEIN"/>
    <property type="match status" value="1"/>
</dbReference>
<dbReference type="Gene3D" id="1.20.1270.360">
    <property type="match status" value="1"/>
</dbReference>
<protein>
    <submittedName>
        <fullName evidence="1">Four-helix bundle copper-binding protein</fullName>
    </submittedName>
</protein>
<proteinExistence type="predicted"/>
<keyword evidence="2" id="KW-1185">Reference proteome</keyword>
<dbReference type="Proteomes" id="UP000318815">
    <property type="component" value="Unassembled WGS sequence"/>
</dbReference>
<dbReference type="AlphaFoldDB" id="A0A5C6LN44"/>
<accession>A0A5C6LN44</accession>
<dbReference type="PANTHER" id="PTHR37310">
    <property type="entry name" value="CYTOPLASMIC PROTEIN-RELATED"/>
    <property type="match status" value="1"/>
</dbReference>
<comment type="caution">
    <text evidence="1">The sequence shown here is derived from an EMBL/GenBank/DDBJ whole genome shotgun (WGS) entry which is preliminary data.</text>
</comment>